<dbReference type="InterPro" id="IPR036005">
    <property type="entry name" value="Creatinase/aminopeptidase-like"/>
</dbReference>
<evidence type="ECO:0000256" key="8">
    <source>
        <dbReference type="ARBA" id="ARBA00022801"/>
    </source>
</evidence>
<evidence type="ECO:0000256" key="7">
    <source>
        <dbReference type="ARBA" id="ARBA00022723"/>
    </source>
</evidence>
<dbReference type="PANTHER" id="PTHR45777:SF2">
    <property type="entry name" value="METHIONINE AMINOPEPTIDASE 2"/>
    <property type="match status" value="1"/>
</dbReference>
<feature type="domain" description="Peptidase M24" evidence="9">
    <location>
        <begin position="52"/>
        <end position="259"/>
    </location>
</feature>
<dbReference type="GO" id="GO:0046872">
    <property type="term" value="F:metal ion binding"/>
    <property type="evidence" value="ECO:0007669"/>
    <property type="project" value="UniProtKB-KW"/>
</dbReference>
<reference evidence="10" key="1">
    <citation type="journal article" date="2020" name="Nature">
        <title>Giant virus diversity and host interactions through global metagenomics.</title>
        <authorList>
            <person name="Schulz F."/>
            <person name="Roux S."/>
            <person name="Paez-Espino D."/>
            <person name="Jungbluth S."/>
            <person name="Walsh D.A."/>
            <person name="Denef V.J."/>
            <person name="McMahon K.D."/>
            <person name="Konstantinidis K.T."/>
            <person name="Eloe-Fadrosh E.A."/>
            <person name="Kyrpides N.C."/>
            <person name="Woyke T."/>
        </authorList>
    </citation>
    <scope>NUCLEOTIDE SEQUENCE</scope>
    <source>
        <strain evidence="10">GVMAG-M-3300023179-27</strain>
    </source>
</reference>
<dbReference type="SUPFAM" id="SSF55920">
    <property type="entry name" value="Creatinase/aminopeptidase"/>
    <property type="match status" value="1"/>
</dbReference>
<evidence type="ECO:0000256" key="4">
    <source>
        <dbReference type="ARBA" id="ARBA00001954"/>
    </source>
</evidence>
<dbReference type="AlphaFoldDB" id="A0A6C0EBU7"/>
<dbReference type="GO" id="GO:0008235">
    <property type="term" value="F:metalloexopeptidase activity"/>
    <property type="evidence" value="ECO:0007669"/>
    <property type="project" value="TreeGrafter"/>
</dbReference>
<evidence type="ECO:0000259" key="9">
    <source>
        <dbReference type="Pfam" id="PF00557"/>
    </source>
</evidence>
<comment type="cofactor">
    <cofactor evidence="2">
        <name>Mn(2+)</name>
        <dbReference type="ChEBI" id="CHEBI:29035"/>
    </cofactor>
</comment>
<dbReference type="InterPro" id="IPR001714">
    <property type="entry name" value="Pept_M24_MAP"/>
</dbReference>
<name>A0A6C0EBU7_9ZZZZ</name>
<dbReference type="InterPro" id="IPR000994">
    <property type="entry name" value="Pept_M24"/>
</dbReference>
<evidence type="ECO:0000256" key="3">
    <source>
        <dbReference type="ARBA" id="ARBA00001941"/>
    </source>
</evidence>
<dbReference type="GO" id="GO:0004239">
    <property type="term" value="F:initiator methionyl aminopeptidase activity"/>
    <property type="evidence" value="ECO:0007669"/>
    <property type="project" value="UniProtKB-EC"/>
</dbReference>
<dbReference type="GO" id="GO:0005737">
    <property type="term" value="C:cytoplasm"/>
    <property type="evidence" value="ECO:0007669"/>
    <property type="project" value="TreeGrafter"/>
</dbReference>
<keyword evidence="6" id="KW-0645">Protease</keyword>
<organism evidence="10">
    <name type="scientific">viral metagenome</name>
    <dbReference type="NCBI Taxonomy" id="1070528"/>
    <lineage>
        <taxon>unclassified sequences</taxon>
        <taxon>metagenomes</taxon>
        <taxon>organismal metagenomes</taxon>
    </lineage>
</organism>
<dbReference type="PRINTS" id="PR00599">
    <property type="entry name" value="MAPEPTIDASE"/>
</dbReference>
<dbReference type="GO" id="GO:0006508">
    <property type="term" value="P:proteolysis"/>
    <property type="evidence" value="ECO:0007669"/>
    <property type="project" value="UniProtKB-KW"/>
</dbReference>
<evidence type="ECO:0000313" key="10">
    <source>
        <dbReference type="EMBL" id="QHT26182.1"/>
    </source>
</evidence>
<evidence type="ECO:0000256" key="5">
    <source>
        <dbReference type="ARBA" id="ARBA00022438"/>
    </source>
</evidence>
<dbReference type="PANTHER" id="PTHR45777">
    <property type="entry name" value="METHIONINE AMINOPEPTIDASE 2"/>
    <property type="match status" value="1"/>
</dbReference>
<evidence type="ECO:0000256" key="2">
    <source>
        <dbReference type="ARBA" id="ARBA00001936"/>
    </source>
</evidence>
<evidence type="ECO:0000256" key="6">
    <source>
        <dbReference type="ARBA" id="ARBA00022670"/>
    </source>
</evidence>
<comment type="catalytic activity">
    <reaction evidence="1">
        <text>Release of N-terminal amino acids, preferentially methionine, from peptides and arylamides.</text>
        <dbReference type="EC" id="3.4.11.18"/>
    </reaction>
</comment>
<evidence type="ECO:0000256" key="1">
    <source>
        <dbReference type="ARBA" id="ARBA00000294"/>
    </source>
</evidence>
<dbReference type="Gene3D" id="1.10.10.10">
    <property type="entry name" value="Winged helix-like DNA-binding domain superfamily/Winged helix DNA-binding domain"/>
    <property type="match status" value="1"/>
</dbReference>
<proteinExistence type="predicted"/>
<sequence>MESFERGIWKFNNVKSTHYFTGENVDMSGDIQQLTFTQPTDEPDIDVILKDYRKAAEIHKQVRKEMRDMLKREAKLYDIVSQTENRIVQLCGIGDKKTTFSSNSFGLPFPVGISINEVVCHDSSWPHDERILYGGDLVKLDFGVMYNNCIIDSAFTHIVENTSSKYQPILDASQDATYTAISISGVDARLIEVSEVIQEVIESYDLDDKPLTAVKGIGGHNITKDRVHAGKLILCVPDPCQEGQIMEEGEFYAIETFVTSGNGNLTHTGETVDFQFNPDKFDSKQMKKFLKADKKGMEKWLVNRGHLPFSPWWLHYIDQGNDFRMRLKKHYSMGYVTAYPPLTDIKHSKSAQFEHTIYISKNGVENLTFDDDY</sequence>
<keyword evidence="7" id="KW-0479">Metal-binding</keyword>
<dbReference type="Gene3D" id="3.90.230.10">
    <property type="entry name" value="Creatinase/methionine aminopeptidase superfamily"/>
    <property type="match status" value="1"/>
</dbReference>
<dbReference type="InterPro" id="IPR036388">
    <property type="entry name" value="WH-like_DNA-bd_sf"/>
</dbReference>
<dbReference type="InterPro" id="IPR050247">
    <property type="entry name" value="Met_Aminopeptidase_Type2"/>
</dbReference>
<accession>A0A6C0EBU7</accession>
<comment type="cofactor">
    <cofactor evidence="3">
        <name>Co(2+)</name>
        <dbReference type="ChEBI" id="CHEBI:48828"/>
    </cofactor>
</comment>
<comment type="cofactor">
    <cofactor evidence="4">
        <name>Fe(2+)</name>
        <dbReference type="ChEBI" id="CHEBI:29033"/>
    </cofactor>
</comment>
<dbReference type="Pfam" id="PF00557">
    <property type="entry name" value="Peptidase_M24"/>
    <property type="match status" value="1"/>
</dbReference>
<keyword evidence="8" id="KW-0378">Hydrolase</keyword>
<keyword evidence="5" id="KW-0031">Aminopeptidase</keyword>
<dbReference type="EMBL" id="MN739780">
    <property type="protein sequence ID" value="QHT26182.1"/>
    <property type="molecule type" value="Genomic_DNA"/>
</dbReference>
<protein>
    <recommendedName>
        <fullName evidence="9">Peptidase M24 domain-containing protein</fullName>
    </recommendedName>
</protein>